<dbReference type="AlphaFoldDB" id="A0A9P6MT75"/>
<keyword evidence="4 5" id="KW-0904">Protein phosphatase</keyword>
<keyword evidence="2" id="KW-0479">Metal-binding</keyword>
<proteinExistence type="inferred from homology"/>
<feature type="compositionally biased region" description="Polar residues" evidence="6">
    <location>
        <begin position="778"/>
        <end position="795"/>
    </location>
</feature>
<evidence type="ECO:0000259" key="7">
    <source>
        <dbReference type="PROSITE" id="PS51746"/>
    </source>
</evidence>
<dbReference type="GO" id="GO:0004722">
    <property type="term" value="F:protein serine/threonine phosphatase activity"/>
    <property type="evidence" value="ECO:0007669"/>
    <property type="project" value="InterPro"/>
</dbReference>
<evidence type="ECO:0000313" key="9">
    <source>
        <dbReference type="Proteomes" id="UP000703661"/>
    </source>
</evidence>
<organism evidence="8 9">
    <name type="scientific">Entomortierella chlamydospora</name>
    <dbReference type="NCBI Taxonomy" id="101097"/>
    <lineage>
        <taxon>Eukaryota</taxon>
        <taxon>Fungi</taxon>
        <taxon>Fungi incertae sedis</taxon>
        <taxon>Mucoromycota</taxon>
        <taxon>Mortierellomycotina</taxon>
        <taxon>Mortierellomycetes</taxon>
        <taxon>Mortierellales</taxon>
        <taxon>Mortierellaceae</taxon>
        <taxon>Entomortierella</taxon>
    </lineage>
</organism>
<protein>
    <submittedName>
        <fullName evidence="8">Protein phosphatase 2C 1</fullName>
    </submittedName>
</protein>
<feature type="compositionally biased region" description="Basic and acidic residues" evidence="6">
    <location>
        <begin position="1"/>
        <end position="10"/>
    </location>
</feature>
<dbReference type="Gene3D" id="3.60.40.10">
    <property type="entry name" value="PPM-type phosphatase domain"/>
    <property type="match status" value="1"/>
</dbReference>
<feature type="region of interest" description="Disordered" evidence="6">
    <location>
        <begin position="380"/>
        <end position="406"/>
    </location>
</feature>
<dbReference type="SMART" id="SM00332">
    <property type="entry name" value="PP2Cc"/>
    <property type="match status" value="1"/>
</dbReference>
<dbReference type="GO" id="GO:0046872">
    <property type="term" value="F:metal ion binding"/>
    <property type="evidence" value="ECO:0007669"/>
    <property type="project" value="UniProtKB-KW"/>
</dbReference>
<feature type="compositionally biased region" description="Low complexity" evidence="6">
    <location>
        <begin position="813"/>
        <end position="836"/>
    </location>
</feature>
<evidence type="ECO:0000256" key="3">
    <source>
        <dbReference type="ARBA" id="ARBA00022801"/>
    </source>
</evidence>
<dbReference type="Pfam" id="PF00481">
    <property type="entry name" value="PP2C"/>
    <property type="match status" value="1"/>
</dbReference>
<name>A0A9P6MT75_9FUNG</name>
<dbReference type="InterPro" id="IPR015655">
    <property type="entry name" value="PP2C"/>
</dbReference>
<evidence type="ECO:0000256" key="5">
    <source>
        <dbReference type="RuleBase" id="RU003465"/>
    </source>
</evidence>
<dbReference type="CDD" id="cd00143">
    <property type="entry name" value="PP2Cc"/>
    <property type="match status" value="1"/>
</dbReference>
<reference evidence="8" key="1">
    <citation type="journal article" date="2020" name="Fungal Divers.">
        <title>Resolving the Mortierellaceae phylogeny through synthesis of multi-gene phylogenetics and phylogenomics.</title>
        <authorList>
            <person name="Vandepol N."/>
            <person name="Liber J."/>
            <person name="Desiro A."/>
            <person name="Na H."/>
            <person name="Kennedy M."/>
            <person name="Barry K."/>
            <person name="Grigoriev I.V."/>
            <person name="Miller A.N."/>
            <person name="O'Donnell K."/>
            <person name="Stajich J.E."/>
            <person name="Bonito G."/>
        </authorList>
    </citation>
    <scope>NUCLEOTIDE SEQUENCE</scope>
    <source>
        <strain evidence="8">NRRL 2769</strain>
    </source>
</reference>
<feature type="region of interest" description="Disordered" evidence="6">
    <location>
        <begin position="769"/>
        <end position="845"/>
    </location>
</feature>
<dbReference type="PROSITE" id="PS51746">
    <property type="entry name" value="PPM_2"/>
    <property type="match status" value="1"/>
</dbReference>
<feature type="compositionally biased region" description="Low complexity" evidence="6">
    <location>
        <begin position="458"/>
        <end position="475"/>
    </location>
</feature>
<keyword evidence="9" id="KW-1185">Reference proteome</keyword>
<accession>A0A9P6MT75</accession>
<evidence type="ECO:0000256" key="6">
    <source>
        <dbReference type="SAM" id="MobiDB-lite"/>
    </source>
</evidence>
<dbReference type="PANTHER" id="PTHR13832:SF837">
    <property type="entry name" value="PROTEIN PHOSPHATASE 2C-LIKE DOMAIN-CONTAINING PROTEIN 1"/>
    <property type="match status" value="1"/>
</dbReference>
<evidence type="ECO:0000313" key="8">
    <source>
        <dbReference type="EMBL" id="KAG0012693.1"/>
    </source>
</evidence>
<feature type="compositionally biased region" description="Basic residues" evidence="6">
    <location>
        <begin position="33"/>
        <end position="42"/>
    </location>
</feature>
<evidence type="ECO:0000256" key="4">
    <source>
        <dbReference type="ARBA" id="ARBA00022912"/>
    </source>
</evidence>
<feature type="region of interest" description="Disordered" evidence="6">
    <location>
        <begin position="728"/>
        <end position="755"/>
    </location>
</feature>
<comment type="similarity">
    <text evidence="1 5">Belongs to the PP2C family.</text>
</comment>
<dbReference type="PROSITE" id="PS01032">
    <property type="entry name" value="PPM_1"/>
    <property type="match status" value="1"/>
</dbReference>
<dbReference type="EMBL" id="JAAAID010000948">
    <property type="protein sequence ID" value="KAG0012693.1"/>
    <property type="molecule type" value="Genomic_DNA"/>
</dbReference>
<dbReference type="Proteomes" id="UP000703661">
    <property type="component" value="Unassembled WGS sequence"/>
</dbReference>
<evidence type="ECO:0000256" key="1">
    <source>
        <dbReference type="ARBA" id="ARBA00006702"/>
    </source>
</evidence>
<dbReference type="PANTHER" id="PTHR13832">
    <property type="entry name" value="PROTEIN PHOSPHATASE 2C"/>
    <property type="match status" value="1"/>
</dbReference>
<feature type="domain" description="PPM-type phosphatase" evidence="7">
    <location>
        <begin position="118"/>
        <end position="371"/>
    </location>
</feature>
<feature type="compositionally biased region" description="Basic and acidic residues" evidence="6">
    <location>
        <begin position="738"/>
        <end position="754"/>
    </location>
</feature>
<evidence type="ECO:0000256" key="2">
    <source>
        <dbReference type="ARBA" id="ARBA00022723"/>
    </source>
</evidence>
<feature type="region of interest" description="Disordered" evidence="6">
    <location>
        <begin position="639"/>
        <end position="668"/>
    </location>
</feature>
<dbReference type="InterPro" id="IPR001932">
    <property type="entry name" value="PPM-type_phosphatase-like_dom"/>
</dbReference>
<dbReference type="InterPro" id="IPR036457">
    <property type="entry name" value="PPM-type-like_dom_sf"/>
</dbReference>
<comment type="caution">
    <text evidence="8">The sequence shown here is derived from an EMBL/GenBank/DDBJ whole genome shotgun (WGS) entry which is preliminary data.</text>
</comment>
<feature type="compositionally biased region" description="Low complexity" evidence="6">
    <location>
        <begin position="385"/>
        <end position="402"/>
    </location>
</feature>
<feature type="region of interest" description="Disordered" evidence="6">
    <location>
        <begin position="458"/>
        <end position="545"/>
    </location>
</feature>
<dbReference type="SUPFAM" id="SSF81606">
    <property type="entry name" value="PP2C-like"/>
    <property type="match status" value="1"/>
</dbReference>
<feature type="region of interest" description="Disordered" evidence="6">
    <location>
        <begin position="1"/>
        <end position="81"/>
    </location>
</feature>
<sequence>MAHSSSDADRIPSSLTAENAHPNQNEHQEQHEHHHQHHHHQHNQGTSTTHRQRPDSISEANNPSSAISNSIEKGDSSGDTISVERSIPVADSEATSTGNISTDDLQCVLKDLEEFEFAVGVSEDRNRRCRRTMEDTHAFIYNYEGITGHGFFAIFDGHAGKAAADWCGQHFHEVFGRILEEKADQPGVDFQELVSDTFLAVDQQLAEALQQGRSSGCTAIVAYIRKEGDKRVLYTGNVGDARAVLCHKEKAVRLSYDHKGSDHTEAQRILDVGGFVMNNRVNGVLSVTRALGDSSMKEFVIGAPYTTRTEIGSDNPYLILACDGLWDVCTDQEAVELIKDVVCPTKASRVLLDHALQKFSTDNISVMVVSSINELSTMLPPTVPTPSTASTSTLAPTPTSTSQVAPPQAPIVEISDSLDPLSHLSHIFEKIRKQVIEWGEDANWKIDVFLLPNEDGTTASSVTTSAPAPAAPSAPIRALTRDATPPRSLPSRIEPPGSPQRYVIDLDSDIGTNSPRLALQPPPHDLPSSAGEGIPSSLKEQDVEKMSEPEAKQMLTLAIRQIRGQQESLSQAMLDLESMQRVSAEKARREIMKYQTERDAEARLDVEKRIMERDAAILSRKWKDAEHILMEKERERIAENGALTRTTPGREGPGLAHTPTTSSRTDLSPQFHEHRHRHVHNHRHHHRHLLKHSEMGNDSLENLAILATQVLMREPLIISKRVLNDNVSNENVAPGVDHVPRSDKKRIATEERDQGLQLRPVKRIDLTGIDSEEAEVSPRQSSSLHNGPKTISNGRVNAEVVGKRHTPRSTQIQQSSVYQQTNSSSSTASKSGSIAAKDSAPKPKA</sequence>
<feature type="compositionally biased region" description="Low complexity" evidence="6">
    <location>
        <begin position="57"/>
        <end position="71"/>
    </location>
</feature>
<dbReference type="InterPro" id="IPR000222">
    <property type="entry name" value="PP2C_BS"/>
</dbReference>
<feature type="compositionally biased region" description="Polar residues" evidence="6">
    <location>
        <begin position="658"/>
        <end position="668"/>
    </location>
</feature>
<keyword evidence="3 5" id="KW-0378">Hydrolase</keyword>
<gene>
    <name evidence="8" type="primary">PTC1_2</name>
    <name evidence="8" type="ORF">BGZ80_011571</name>
</gene>